<dbReference type="InterPro" id="IPR013325">
    <property type="entry name" value="RNA_pol_sigma_r2"/>
</dbReference>
<evidence type="ECO:0000313" key="8">
    <source>
        <dbReference type="Proteomes" id="UP000237819"/>
    </source>
</evidence>
<name>A0A2S8GK04_9BACT</name>
<evidence type="ECO:0000256" key="1">
    <source>
        <dbReference type="ARBA" id="ARBA00023015"/>
    </source>
</evidence>
<keyword evidence="1" id="KW-0805">Transcription regulation</keyword>
<evidence type="ECO:0000259" key="6">
    <source>
        <dbReference type="Pfam" id="PF07638"/>
    </source>
</evidence>
<dbReference type="Pfam" id="PF07638">
    <property type="entry name" value="Sigma70_ECF"/>
    <property type="match status" value="1"/>
</dbReference>
<evidence type="ECO:0000256" key="3">
    <source>
        <dbReference type="ARBA" id="ARBA00023125"/>
    </source>
</evidence>
<evidence type="ECO:0000256" key="4">
    <source>
        <dbReference type="ARBA" id="ARBA00023163"/>
    </source>
</evidence>
<dbReference type="CDD" id="cd06171">
    <property type="entry name" value="Sigma70_r4"/>
    <property type="match status" value="1"/>
</dbReference>
<dbReference type="Gene3D" id="1.10.10.10">
    <property type="entry name" value="Winged helix-like DNA-binding domain superfamily/Winged helix DNA-binding domain"/>
    <property type="match status" value="1"/>
</dbReference>
<evidence type="ECO:0000256" key="5">
    <source>
        <dbReference type="SAM" id="MobiDB-lite"/>
    </source>
</evidence>
<evidence type="ECO:0000256" key="2">
    <source>
        <dbReference type="ARBA" id="ARBA00023082"/>
    </source>
</evidence>
<dbReference type="Gene3D" id="1.10.1740.10">
    <property type="match status" value="1"/>
</dbReference>
<feature type="domain" description="RNA polymerase sigma-70 ECF-like HTH" evidence="6">
    <location>
        <begin position="9"/>
        <end position="196"/>
    </location>
</feature>
<dbReference type="InterPro" id="IPR014284">
    <property type="entry name" value="RNA_pol_sigma-70_dom"/>
</dbReference>
<reference evidence="7 8" key="1">
    <citation type="submission" date="2018-02" db="EMBL/GenBank/DDBJ databases">
        <title>Comparative genomes isolates from brazilian mangrove.</title>
        <authorList>
            <person name="Araujo J.E."/>
            <person name="Taketani R.G."/>
            <person name="Silva M.C.P."/>
            <person name="Loureco M.V."/>
            <person name="Andreote F.D."/>
        </authorList>
    </citation>
    <scope>NUCLEOTIDE SEQUENCE [LARGE SCALE GENOMIC DNA]</scope>
    <source>
        <strain evidence="7 8">Nap-Phe MGV</strain>
    </source>
</reference>
<dbReference type="RefSeq" id="WP_105336604.1">
    <property type="nucleotide sequence ID" value="NZ_PUHZ01000017.1"/>
</dbReference>
<keyword evidence="2" id="KW-0731">Sigma factor</keyword>
<dbReference type="InterPro" id="IPR053812">
    <property type="entry name" value="HTH_Sigma70_ECF-like"/>
</dbReference>
<dbReference type="PANTHER" id="PTHR30385">
    <property type="entry name" value="SIGMA FACTOR F FLAGELLAR"/>
    <property type="match status" value="1"/>
</dbReference>
<accession>A0A2S8GK04</accession>
<proteinExistence type="predicted"/>
<dbReference type="Proteomes" id="UP000237819">
    <property type="component" value="Unassembled WGS sequence"/>
</dbReference>
<dbReference type="GO" id="GO:0003677">
    <property type="term" value="F:DNA binding"/>
    <property type="evidence" value="ECO:0007669"/>
    <property type="project" value="UniProtKB-KW"/>
</dbReference>
<dbReference type="SUPFAM" id="SSF88659">
    <property type="entry name" value="Sigma3 and sigma4 domains of RNA polymerase sigma factors"/>
    <property type="match status" value="1"/>
</dbReference>
<dbReference type="SUPFAM" id="SSF88946">
    <property type="entry name" value="Sigma2 domain of RNA polymerase sigma factors"/>
    <property type="match status" value="1"/>
</dbReference>
<dbReference type="NCBIfam" id="TIGR02937">
    <property type="entry name" value="sigma70-ECF"/>
    <property type="match status" value="1"/>
</dbReference>
<dbReference type="GO" id="GO:0006352">
    <property type="term" value="P:DNA-templated transcription initiation"/>
    <property type="evidence" value="ECO:0007669"/>
    <property type="project" value="InterPro"/>
</dbReference>
<dbReference type="InterPro" id="IPR013324">
    <property type="entry name" value="RNA_pol_sigma_r3/r4-like"/>
</dbReference>
<dbReference type="PANTHER" id="PTHR30385:SF8">
    <property type="entry name" value="RNA POLYMERASE SIGMA-E FACTOR"/>
    <property type="match status" value="1"/>
</dbReference>
<dbReference type="GO" id="GO:0016987">
    <property type="term" value="F:sigma factor activity"/>
    <property type="evidence" value="ECO:0007669"/>
    <property type="project" value="UniProtKB-KW"/>
</dbReference>
<dbReference type="NCBIfam" id="TIGR02984">
    <property type="entry name" value="Sig-70_plancto1"/>
    <property type="match status" value="1"/>
</dbReference>
<organism evidence="7 8">
    <name type="scientific">Blastopirellula marina</name>
    <dbReference type="NCBI Taxonomy" id="124"/>
    <lineage>
        <taxon>Bacteria</taxon>
        <taxon>Pseudomonadati</taxon>
        <taxon>Planctomycetota</taxon>
        <taxon>Planctomycetia</taxon>
        <taxon>Pirellulales</taxon>
        <taxon>Pirellulaceae</taxon>
        <taxon>Blastopirellula</taxon>
    </lineage>
</organism>
<gene>
    <name evidence="7" type="ORF">C5Y93_16815</name>
</gene>
<keyword evidence="4" id="KW-0804">Transcription</keyword>
<protein>
    <submittedName>
        <fullName evidence="7">RNA polymerase factor sigma-70</fullName>
    </submittedName>
</protein>
<sequence length="209" mass="23981">MWPETDKTQQLLEGARNGDTSARDALLQRHRDSLRRMIEMRMDRRIQQRVDASDIVQEVLVDANRRLADYLENPKMPFHLWLRHMAKDRLIDAHRRHRVSGKRSVDREQNVNVSFNMDQSSVDLAAQICDPGTTPGSAATMQELHTRFQAAIEDLDDQDREVVIMRHFEQLSNADVAAALDLTPAAASMRYLRAIRRLRALLGPTATDD</sequence>
<dbReference type="AlphaFoldDB" id="A0A2S8GK04"/>
<comment type="caution">
    <text evidence="7">The sequence shown here is derived from an EMBL/GenBank/DDBJ whole genome shotgun (WGS) entry which is preliminary data.</text>
</comment>
<dbReference type="EMBL" id="PUHZ01000017">
    <property type="protein sequence ID" value="PQO44762.1"/>
    <property type="molecule type" value="Genomic_DNA"/>
</dbReference>
<feature type="region of interest" description="Disordered" evidence="5">
    <location>
        <begin position="1"/>
        <end position="21"/>
    </location>
</feature>
<evidence type="ECO:0000313" key="7">
    <source>
        <dbReference type="EMBL" id="PQO44762.1"/>
    </source>
</evidence>
<dbReference type="OrthoDB" id="276109at2"/>
<keyword evidence="3" id="KW-0238">DNA-binding</keyword>
<dbReference type="InterPro" id="IPR014326">
    <property type="entry name" value="RNA_pol_sigma-70_Plancto"/>
</dbReference>
<dbReference type="InterPro" id="IPR036388">
    <property type="entry name" value="WH-like_DNA-bd_sf"/>
</dbReference>